<feature type="transmembrane region" description="Helical" evidence="1">
    <location>
        <begin position="42"/>
        <end position="63"/>
    </location>
</feature>
<dbReference type="EMBL" id="MAYH01000001">
    <property type="protein sequence ID" value="OCA77080.1"/>
    <property type="molecule type" value="Genomic_DNA"/>
</dbReference>
<evidence type="ECO:0000313" key="2">
    <source>
        <dbReference type="EMBL" id="OCA77080.1"/>
    </source>
</evidence>
<keyword evidence="1" id="KW-0472">Membrane</keyword>
<gene>
    <name evidence="2" type="ORF">BBI01_01035</name>
</gene>
<keyword evidence="3" id="KW-1185">Reference proteome</keyword>
<keyword evidence="1" id="KW-0812">Transmembrane</keyword>
<proteinExistence type="predicted"/>
<sequence>MWPLSSAGNQISSLNNSQIPFVGDKFFFTETMLQHINKTSKAYYVVVSIYIVLGNSLMNFLTVKQDKI</sequence>
<name>A0A1B8ZZS5_9FLAO</name>
<accession>A0A1B8ZZS5</accession>
<dbReference type="AlphaFoldDB" id="A0A1B8ZZS5"/>
<dbReference type="Proteomes" id="UP000092651">
    <property type="component" value="Unassembled WGS sequence"/>
</dbReference>
<reference evidence="2 3" key="1">
    <citation type="submission" date="2016-07" db="EMBL/GenBank/DDBJ databases">
        <authorList>
            <person name="Jeong J.-J."/>
            <person name="Kim D.W."/>
            <person name="Sang M.K."/>
            <person name="Choi I.-G."/>
            <person name="Kim K.D."/>
        </authorList>
    </citation>
    <scope>NUCLEOTIDE SEQUENCE [LARGE SCALE GENOMIC DNA]</scope>
    <source>
        <strain evidence="2 3">UTM-3</strain>
    </source>
</reference>
<evidence type="ECO:0000256" key="1">
    <source>
        <dbReference type="SAM" id="Phobius"/>
    </source>
</evidence>
<organism evidence="2 3">
    <name type="scientific">Chryseobacterium artocarpi</name>
    <dbReference type="NCBI Taxonomy" id="1414727"/>
    <lineage>
        <taxon>Bacteria</taxon>
        <taxon>Pseudomonadati</taxon>
        <taxon>Bacteroidota</taxon>
        <taxon>Flavobacteriia</taxon>
        <taxon>Flavobacteriales</taxon>
        <taxon>Weeksellaceae</taxon>
        <taxon>Chryseobacterium group</taxon>
        <taxon>Chryseobacterium</taxon>
    </lineage>
</organism>
<comment type="caution">
    <text evidence="2">The sequence shown here is derived from an EMBL/GenBank/DDBJ whole genome shotgun (WGS) entry which is preliminary data.</text>
</comment>
<protein>
    <submittedName>
        <fullName evidence="2">Uncharacterized protein</fullName>
    </submittedName>
</protein>
<keyword evidence="1" id="KW-1133">Transmembrane helix</keyword>
<evidence type="ECO:0000313" key="3">
    <source>
        <dbReference type="Proteomes" id="UP000092651"/>
    </source>
</evidence>